<protein>
    <recommendedName>
        <fullName evidence="4">Helicase ATP-binding domain-containing protein</fullName>
    </recommendedName>
</protein>
<keyword evidence="2" id="KW-0378">Hydrolase</keyword>
<dbReference type="GO" id="GO:0006139">
    <property type="term" value="P:nucleobase-containing compound metabolic process"/>
    <property type="evidence" value="ECO:0007669"/>
    <property type="project" value="InterPro"/>
</dbReference>
<dbReference type="SMART" id="SM00491">
    <property type="entry name" value="HELICc2"/>
    <property type="match status" value="1"/>
</dbReference>
<keyword evidence="6" id="KW-1185">Reference proteome</keyword>
<dbReference type="eggNOG" id="COG1199">
    <property type="taxonomic scope" value="Bacteria"/>
</dbReference>
<comment type="caution">
    <text evidence="5">The sequence shown here is derived from an EMBL/GenBank/DDBJ whole genome shotgun (WGS) entry which is preliminary data.</text>
</comment>
<dbReference type="RefSeq" id="WP_035235418.1">
    <property type="nucleotide sequence ID" value="NZ_ARXV01000025.1"/>
</dbReference>
<evidence type="ECO:0000313" key="6">
    <source>
        <dbReference type="Proteomes" id="UP000029444"/>
    </source>
</evidence>
<evidence type="ECO:0000256" key="3">
    <source>
        <dbReference type="ARBA" id="ARBA00022840"/>
    </source>
</evidence>
<dbReference type="InterPro" id="IPR027417">
    <property type="entry name" value="P-loop_NTPase"/>
</dbReference>
<sequence>MAKVKIPQQLVQTLLPNNTEDVISKDNQKKVADIAKKIIVDAIEKGIEPKKDAPSDEGSVAFHYNLTFPQQISAKIRMLIRTYKQPEGLLLFYILSAGIEKEIYVHHQITSDKSEHMMDAYLTPLGMKPRKEQLVLADAISDALTKGGVGMIEGGTGIGKTLTILANANEAAVQKGQRSVIATNTISNIQQMAITFERLVDAGVDMVPLRIVLGRNSFVSVDKLRRYLADDVIPSDVVESVKRWMKTGLLENREIDAGPPYLLSELISIFPNTPASEVVLSTDTDNEDPGFLAYKGQFVREDVYPEIVLCTHAMLAVDAKTRRIRIAQSEHDLTEELRDTKHDIASRIKALGEATDDAKRILRDDIGELQQQEDELAKEVYQNNDIGLLPMYQFLFIDEAHLLEETASRMLSDNLSFRAFVKDLEFQSDAGVIPPGKMKNIKKEAGIIINADEKDKEAGKVDLSLGVEYFHALSRIVSLVRSTKNYKKLPASLKAQIRMLQYAIDKAESPHYHFGLTFSPVKRYPQIISGEINTQPYMRAIWQQVTAAICISATLYFPKMGGYTCSYFANNLYIPERRLKTYTPITPPWLKTNVSEFVLPPANLEQALRFVPVGRKHSQETAERRDDLHKAWLNNVAEQIVVAHDMSEGGTLVLMTSFADVKGIYERLGKLNYPIIKADGNVTTEAQKVAYLNELKKGEKPLWLALGGAWTGLDINGKSIGLSDEEITDKDNVIATLIIPKLPFGLNRSLSYHARLSRSRKQGAIEVMETVIRFKQGLGRLIRLENQPKNRRIFVLDGRLRMSEYKGFLGPVMRVIYSYPKVRSLP</sequence>
<dbReference type="OrthoDB" id="9154961at2"/>
<dbReference type="GO" id="GO:0004386">
    <property type="term" value="F:helicase activity"/>
    <property type="evidence" value="ECO:0007669"/>
    <property type="project" value="InterPro"/>
</dbReference>
<dbReference type="InterPro" id="IPR006555">
    <property type="entry name" value="ATP-dep_Helicase_C"/>
</dbReference>
<evidence type="ECO:0000313" key="5">
    <source>
        <dbReference type="EMBL" id="KGD61399.1"/>
    </source>
</evidence>
<dbReference type="GO" id="GO:0005524">
    <property type="term" value="F:ATP binding"/>
    <property type="evidence" value="ECO:0007669"/>
    <property type="project" value="UniProtKB-KW"/>
</dbReference>
<dbReference type="EMBL" id="ARXV01000025">
    <property type="protein sequence ID" value="KGD61399.1"/>
    <property type="molecule type" value="Genomic_DNA"/>
</dbReference>
<dbReference type="Proteomes" id="UP000029444">
    <property type="component" value="Unassembled WGS sequence"/>
</dbReference>
<dbReference type="InterPro" id="IPR014013">
    <property type="entry name" value="Helic_SF1/SF2_ATP-bd_DinG/Rad3"/>
</dbReference>
<dbReference type="SUPFAM" id="SSF52540">
    <property type="entry name" value="P-loop containing nucleoside triphosphate hydrolases"/>
    <property type="match status" value="2"/>
</dbReference>
<organism evidence="5 6">
    <name type="scientific">Alcanivorax nanhaiticus</name>
    <dbReference type="NCBI Taxonomy" id="1177154"/>
    <lineage>
        <taxon>Bacteria</taxon>
        <taxon>Pseudomonadati</taxon>
        <taxon>Pseudomonadota</taxon>
        <taxon>Gammaproteobacteria</taxon>
        <taxon>Oceanospirillales</taxon>
        <taxon>Alcanivoracaceae</taxon>
        <taxon>Alcanivorax</taxon>
    </lineage>
</organism>
<feature type="domain" description="Helicase ATP-binding" evidence="4">
    <location>
        <begin position="119"/>
        <end position="465"/>
    </location>
</feature>
<evidence type="ECO:0000256" key="2">
    <source>
        <dbReference type="ARBA" id="ARBA00022801"/>
    </source>
</evidence>
<keyword evidence="3" id="KW-0067">ATP-binding</keyword>
<dbReference type="Gene3D" id="3.40.50.300">
    <property type="entry name" value="P-loop containing nucleotide triphosphate hydrolases"/>
    <property type="match status" value="2"/>
</dbReference>
<evidence type="ECO:0000256" key="1">
    <source>
        <dbReference type="ARBA" id="ARBA00022741"/>
    </source>
</evidence>
<dbReference type="Pfam" id="PF13307">
    <property type="entry name" value="Helicase_C_2"/>
    <property type="match status" value="1"/>
</dbReference>
<dbReference type="PATRIC" id="fig|1177154.3.peg.3738"/>
<dbReference type="AlphaFoldDB" id="A0A095SAT0"/>
<reference evidence="5 6" key="1">
    <citation type="submission" date="2012-09" db="EMBL/GenBank/DDBJ databases">
        <title>Genome Sequence of alkane-degrading Bacterium Alcanivorax sp. 19-m-6.</title>
        <authorList>
            <person name="Lai Q."/>
            <person name="Shao Z."/>
        </authorList>
    </citation>
    <scope>NUCLEOTIDE SEQUENCE [LARGE SCALE GENOMIC DNA]</scope>
    <source>
        <strain evidence="5 6">19-m-6</strain>
    </source>
</reference>
<gene>
    <name evidence="5" type="ORF">Y5S_03737</name>
</gene>
<dbReference type="GO" id="GO:0003676">
    <property type="term" value="F:nucleic acid binding"/>
    <property type="evidence" value="ECO:0007669"/>
    <property type="project" value="InterPro"/>
</dbReference>
<accession>A0A095SAT0</accession>
<dbReference type="PROSITE" id="PS51193">
    <property type="entry name" value="HELICASE_ATP_BIND_2"/>
    <property type="match status" value="1"/>
</dbReference>
<name>A0A095SAT0_9GAMM</name>
<keyword evidence="1" id="KW-0547">Nucleotide-binding</keyword>
<dbReference type="GO" id="GO:0016818">
    <property type="term" value="F:hydrolase activity, acting on acid anhydrides, in phosphorus-containing anhydrides"/>
    <property type="evidence" value="ECO:0007669"/>
    <property type="project" value="InterPro"/>
</dbReference>
<dbReference type="STRING" id="1177154.Y5S_03737"/>
<dbReference type="InterPro" id="IPR017548">
    <property type="entry name" value="CRISPR-assoc_helicase_Csf4"/>
</dbReference>
<dbReference type="NCBIfam" id="TIGR03117">
    <property type="entry name" value="cas_csf4"/>
    <property type="match status" value="1"/>
</dbReference>
<proteinExistence type="predicted"/>
<evidence type="ECO:0000259" key="4">
    <source>
        <dbReference type="PROSITE" id="PS51193"/>
    </source>
</evidence>